<keyword evidence="3" id="KW-1185">Reference proteome</keyword>
<dbReference type="OMA" id="QSEMPRY"/>
<evidence type="ECO:0000313" key="2">
    <source>
        <dbReference type="Ensembl" id="ENSPANP00000051294.1"/>
    </source>
</evidence>
<sequence length="112" mass="12167">FCLELTPRTIFLFSFSFFFELRSLTLSLRLECSGAILAHCNLCLPGSRDSPASASRVAGITGAHHHARLIFVFLVETGFHHVGQAGLELLTSGDPPWPPKVLGLQVCTTMPS</sequence>
<reference evidence="2 3" key="1">
    <citation type="submission" date="2012-03" db="EMBL/GenBank/DDBJ databases">
        <title>Whole Genome Assembly of Papio anubis.</title>
        <authorList>
            <person name="Liu Y.L."/>
            <person name="Abraham K.A."/>
            <person name="Akbar H.A."/>
            <person name="Ali S.A."/>
            <person name="Anosike U.A."/>
            <person name="Aqrawi P.A."/>
            <person name="Arias F.A."/>
            <person name="Attaway T.A."/>
            <person name="Awwad R.A."/>
            <person name="Babu C.B."/>
            <person name="Bandaranaike D.B."/>
            <person name="Battles P.B."/>
            <person name="Bell A.B."/>
            <person name="Beltran B.B."/>
            <person name="Berhane-Mersha D.B."/>
            <person name="Bess C.B."/>
            <person name="Bickham C.B."/>
            <person name="Bolden T.B."/>
            <person name="Carter K.C."/>
            <person name="Chau D.C."/>
            <person name="Chavez A.C."/>
            <person name="Clerc-Blankenburg K.C."/>
            <person name="Coyle M.C."/>
            <person name="Dao M.D."/>
            <person name="Davila M.L.D."/>
            <person name="Davy-Carroll L.D."/>
            <person name="Denson S.D."/>
            <person name="Dinh H.D."/>
            <person name="Fernandez S.F."/>
            <person name="Fernando P.F."/>
            <person name="Forbes L.F."/>
            <person name="Francis C.F."/>
            <person name="Francisco L.F."/>
            <person name="Fu Q.F."/>
            <person name="Garcia-Iii R.G."/>
            <person name="Garrett T.G."/>
            <person name="Gross S.G."/>
            <person name="Gubbala S.G."/>
            <person name="Hirani K.H."/>
            <person name="Hogues M.H."/>
            <person name="Hollins B.H."/>
            <person name="Jackson L.J."/>
            <person name="Javaid M.J."/>
            <person name="Jhangiani S.J."/>
            <person name="Johnson A.J."/>
            <person name="Johnson B.J."/>
            <person name="Jones J.J."/>
            <person name="Joshi V.J."/>
            <person name="Kalu J.K."/>
            <person name="Khan N.K."/>
            <person name="Korchina V.K."/>
            <person name="Kovar C.K."/>
            <person name="Lago L.L."/>
            <person name="Lara F.L."/>
            <person name="Le T.-K.L."/>
            <person name="Lee S.L."/>
            <person name="Legall-Iii F.L."/>
            <person name="Lemon S.L."/>
            <person name="Liu J.L."/>
            <person name="Liu Y.-S.L."/>
            <person name="Liyanage D.L."/>
            <person name="Lopez J.L."/>
            <person name="Lorensuhewa L.L."/>
            <person name="Mata R.M."/>
            <person name="Mathew T.M."/>
            <person name="Mercado C.M."/>
            <person name="Mercado I.M."/>
            <person name="Morales K.M."/>
            <person name="Morgan M.M."/>
            <person name="Munidasa M.M."/>
            <person name="Ngo D.N."/>
            <person name="Nguyen L.N."/>
            <person name="Nguyen T.N."/>
            <person name="Nguyen N.N."/>
            <person name="Obregon M.O."/>
            <person name="Okwuonu G.O."/>
            <person name="Ongeri F.O."/>
            <person name="Onwere C.O."/>
            <person name="Osifeso I.O."/>
            <person name="Parra A.P."/>
            <person name="Patil S.P."/>
            <person name="Perez A.P."/>
            <person name="Perez Y.P."/>
            <person name="Pham C.P."/>
            <person name="Pu L.-L.P."/>
            <person name="Puazo M.P."/>
            <person name="Quiroz J.Q."/>
            <person name="Rouhana J.R."/>
            <person name="Ruiz M.R."/>
            <person name="Ruiz S.-J.R."/>
            <person name="Saada N.S."/>
            <person name="Santibanez J.S."/>
            <person name="Scheel M.S."/>
            <person name="Schneider B.S."/>
            <person name="Simmons D.S."/>
            <person name="Sisson I.S."/>
            <person name="Tang L.-Y.T."/>
            <person name="Thornton R.T."/>
            <person name="Tisius J.T."/>
            <person name="Toledanes G.T."/>
            <person name="Trejos Z.T."/>
            <person name="Usmani K.U."/>
            <person name="Varghese R.V."/>
            <person name="Vattathil S.V."/>
            <person name="Vee V.V."/>
            <person name="Walker D.W."/>
            <person name="Weissenberger G.W."/>
            <person name="White C.W."/>
            <person name="Williams A.W."/>
            <person name="Woodworth J.W."/>
            <person name="Wright R.W."/>
            <person name="Zhu Y.Z."/>
            <person name="Han Y.H."/>
            <person name="Newsham I.N."/>
            <person name="Nazareth L.N."/>
            <person name="Worley K.W."/>
            <person name="Muzny D.M."/>
            <person name="Rogers J.R."/>
            <person name="Gibbs R.G."/>
        </authorList>
    </citation>
    <scope>NUCLEOTIDE SEQUENCE [LARGE SCALE GENOMIC DNA]</scope>
</reference>
<dbReference type="Proteomes" id="UP000028761">
    <property type="component" value="Chromosome 11"/>
</dbReference>
<reference evidence="2" key="3">
    <citation type="submission" date="2025-09" db="UniProtKB">
        <authorList>
            <consortium name="Ensembl"/>
        </authorList>
    </citation>
    <scope>IDENTIFICATION</scope>
</reference>
<organism evidence="2 3">
    <name type="scientific">Papio anubis</name>
    <name type="common">Olive baboon</name>
    <dbReference type="NCBI Taxonomy" id="9555"/>
    <lineage>
        <taxon>Eukaryota</taxon>
        <taxon>Metazoa</taxon>
        <taxon>Chordata</taxon>
        <taxon>Craniata</taxon>
        <taxon>Vertebrata</taxon>
        <taxon>Euteleostomi</taxon>
        <taxon>Mammalia</taxon>
        <taxon>Eutheria</taxon>
        <taxon>Euarchontoglires</taxon>
        <taxon>Primates</taxon>
        <taxon>Haplorrhini</taxon>
        <taxon>Catarrhini</taxon>
        <taxon>Cercopithecidae</taxon>
        <taxon>Cercopithecinae</taxon>
        <taxon>Papio</taxon>
    </lineage>
</organism>
<accession>A0A8I5R659</accession>
<dbReference type="GeneTree" id="ENSGT01150000286943"/>
<feature type="chain" id="PRO_5035158752" evidence="1">
    <location>
        <begin position="28"/>
        <end position="112"/>
    </location>
</feature>
<protein>
    <submittedName>
        <fullName evidence="2">Uncharacterized protein</fullName>
    </submittedName>
</protein>
<feature type="signal peptide" evidence="1">
    <location>
        <begin position="1"/>
        <end position="27"/>
    </location>
</feature>
<proteinExistence type="predicted"/>
<evidence type="ECO:0000256" key="1">
    <source>
        <dbReference type="SAM" id="SignalP"/>
    </source>
</evidence>
<evidence type="ECO:0000313" key="3">
    <source>
        <dbReference type="Proteomes" id="UP000028761"/>
    </source>
</evidence>
<dbReference type="AlphaFoldDB" id="A0A8I5R659"/>
<reference evidence="2" key="2">
    <citation type="submission" date="2025-08" db="UniProtKB">
        <authorList>
            <consortium name="Ensembl"/>
        </authorList>
    </citation>
    <scope>IDENTIFICATION</scope>
</reference>
<dbReference type="PRINTS" id="PR02045">
    <property type="entry name" value="F138DOMAIN"/>
</dbReference>
<dbReference type="PANTHER" id="PTHR12138:SF135">
    <property type="entry name" value="SAM DOMAIN-CONTAINING PROTEIN"/>
    <property type="match status" value="1"/>
</dbReference>
<dbReference type="Ensembl" id="ENSPANT00000065920.1">
    <property type="protein sequence ID" value="ENSPANP00000051294.1"/>
    <property type="gene ID" value="ENSPANG00000040260.1"/>
</dbReference>
<dbReference type="PANTHER" id="PTHR12138">
    <property type="entry name" value="PRIMATE-EXPANDED PROTEIN FAMILY"/>
    <property type="match status" value="1"/>
</dbReference>
<keyword evidence="1" id="KW-0732">Signal</keyword>
<name>A0A8I5R659_PAPAN</name>